<dbReference type="PANTHER" id="PTHR35337">
    <property type="entry name" value="SLR1478 PROTEIN"/>
    <property type="match status" value="1"/>
</dbReference>
<dbReference type="AlphaFoldDB" id="A0A1I5QM96"/>
<keyword evidence="1" id="KW-0472">Membrane</keyword>
<dbReference type="PANTHER" id="PTHR35337:SF1">
    <property type="entry name" value="SLR1478 PROTEIN"/>
    <property type="match status" value="1"/>
</dbReference>
<name>A0A1I5QM96_9BACT</name>
<dbReference type="RefSeq" id="WP_092014417.1">
    <property type="nucleotide sequence ID" value="NZ_FOXH01000003.1"/>
</dbReference>
<dbReference type="InterPro" id="IPR002798">
    <property type="entry name" value="SpoIIM-like"/>
</dbReference>
<protein>
    <submittedName>
        <fullName evidence="2">Uncharacterized membrane protein SpoIIM, required for sporulation</fullName>
    </submittedName>
</protein>
<dbReference type="EMBL" id="FOXH01000003">
    <property type="protein sequence ID" value="SFP47352.1"/>
    <property type="molecule type" value="Genomic_DNA"/>
</dbReference>
<proteinExistence type="predicted"/>
<evidence type="ECO:0000256" key="1">
    <source>
        <dbReference type="SAM" id="Phobius"/>
    </source>
</evidence>
<feature type="transmembrane region" description="Helical" evidence="1">
    <location>
        <begin position="220"/>
        <end position="239"/>
    </location>
</feature>
<reference evidence="2 3" key="1">
    <citation type="submission" date="2016-10" db="EMBL/GenBank/DDBJ databases">
        <authorList>
            <person name="de Groot N.N."/>
        </authorList>
    </citation>
    <scope>NUCLEOTIDE SEQUENCE [LARGE SCALE GENOMIC DNA]</scope>
    <source>
        <strain evidence="3">E92,LMG 26720,CCM 7988</strain>
    </source>
</reference>
<keyword evidence="3" id="KW-1185">Reference proteome</keyword>
<feature type="transmembrane region" description="Helical" evidence="1">
    <location>
        <begin position="259"/>
        <end position="278"/>
    </location>
</feature>
<dbReference type="Pfam" id="PF01944">
    <property type="entry name" value="SpoIIM"/>
    <property type="match status" value="1"/>
</dbReference>
<evidence type="ECO:0000313" key="2">
    <source>
        <dbReference type="EMBL" id="SFP47352.1"/>
    </source>
</evidence>
<feature type="transmembrane region" description="Helical" evidence="1">
    <location>
        <begin position="198"/>
        <end position="214"/>
    </location>
</feature>
<keyword evidence="1" id="KW-0812">Transmembrane</keyword>
<keyword evidence="1" id="KW-1133">Transmembrane helix</keyword>
<accession>A0A1I5QM96</accession>
<feature type="transmembrane region" description="Helical" evidence="1">
    <location>
        <begin position="284"/>
        <end position="304"/>
    </location>
</feature>
<dbReference type="OrthoDB" id="9800053at2"/>
<feature type="transmembrane region" description="Helical" evidence="1">
    <location>
        <begin position="166"/>
        <end position="186"/>
    </location>
</feature>
<evidence type="ECO:0000313" key="3">
    <source>
        <dbReference type="Proteomes" id="UP000199306"/>
    </source>
</evidence>
<dbReference type="Proteomes" id="UP000199306">
    <property type="component" value="Unassembled WGS sequence"/>
</dbReference>
<sequence>MREALFKKQNLEKWKEIEEDSRTDNPDLLSQRYIELTDDLAYSKTFYPESPTTSYLNGLTSTFFNRIYANKKEKRNRFVLFWKEELPYLFYNSQKELAYSFIIFFVSCVIGIISTLNDDTFVRLILGDDYVDMTMENIAKGNPTGVYNSQSEISMFFAITINNIKVAFTEFVGGVTGSLLTIFALFRNGVMLGTFQTMFFQKNVGLPSVLAIWIHGTLEISAIVIAGCAGLVMGNSLLFPKTFSRLESFKRGARQGLKIAIGLVPVFIAAGFLESFITRKTLPPVMSCLIIGGSAIFMIWYFVLYPIQLHRKYSENEQ</sequence>
<feature type="transmembrane region" description="Helical" evidence="1">
    <location>
        <begin position="97"/>
        <end position="116"/>
    </location>
</feature>
<dbReference type="STRING" id="1079859.SAMN04515674_103272"/>
<gene>
    <name evidence="2" type="ORF">SAMN04515674_103272</name>
</gene>
<organism evidence="2 3">
    <name type="scientific">Pseudarcicella hirudinis</name>
    <dbReference type="NCBI Taxonomy" id="1079859"/>
    <lineage>
        <taxon>Bacteria</taxon>
        <taxon>Pseudomonadati</taxon>
        <taxon>Bacteroidota</taxon>
        <taxon>Cytophagia</taxon>
        <taxon>Cytophagales</taxon>
        <taxon>Flectobacillaceae</taxon>
        <taxon>Pseudarcicella</taxon>
    </lineage>
</organism>